<feature type="transmembrane region" description="Helical" evidence="7">
    <location>
        <begin position="152"/>
        <end position="176"/>
    </location>
</feature>
<dbReference type="Proteomes" id="UP000250790">
    <property type="component" value="Unassembled WGS sequence"/>
</dbReference>
<feature type="transmembrane region" description="Helical" evidence="7">
    <location>
        <begin position="225"/>
        <end position="246"/>
    </location>
</feature>
<dbReference type="EMBL" id="NESN01000004">
    <property type="protein sequence ID" value="PUE52756.1"/>
    <property type="molecule type" value="Genomic_DNA"/>
</dbReference>
<keyword evidence="9" id="KW-1185">Reference proteome</keyword>
<dbReference type="InterPro" id="IPR017039">
    <property type="entry name" value="Virul_fac_BrkB"/>
</dbReference>
<dbReference type="NCBIfam" id="TIGR00765">
    <property type="entry name" value="yihY_not_rbn"/>
    <property type="match status" value="1"/>
</dbReference>
<gene>
    <name evidence="8" type="ORF">B9Z37_11310</name>
</gene>
<comment type="caution">
    <text evidence="8">The sequence shown here is derived from an EMBL/GenBank/DDBJ whole genome shotgun (WGS) entry which is preliminary data.</text>
</comment>
<feature type="transmembrane region" description="Helical" evidence="7">
    <location>
        <begin position="196"/>
        <end position="213"/>
    </location>
</feature>
<evidence type="ECO:0000256" key="3">
    <source>
        <dbReference type="ARBA" id="ARBA00022519"/>
    </source>
</evidence>
<sequence>MQSSLSKSTLRAHFALWWQELSVFPWRQMAGVLAERFRDARLGVSASSLTFTTVLALVPLFAVGLAVFAAFPVFGKFQDTIQRWLIESLVPESIARQVLSYLTQFSRKASRLGSAGLVAVLLSAVFLMVTIERTLGQIWRLRRQRPLPQRVLLYWSAITLGPLLLGGSLAITSYVVSASRDVVDVLPGSIRWLLDSFEFLLLTACVSGLYFYVPYTRVRWRHAMTAGFFVAGALEIAKKLLAIYLLQVPTYSVIYGAFAALPILLVWIYVTWVIVLLGAVLASSLPELGRQAWRKPDGAGWAFRLALEVLAELSGAKSSAHRGFSTDDLAERLRVEPSELRQVLEVLQSLDWVGRLTEQNDQGQARQVLLIDPAQASVAPLADRLLVLRASASDPVWVQTGMGQIRVAQLLPEPTA</sequence>
<keyword evidence="3" id="KW-0997">Cell inner membrane</keyword>
<protein>
    <recommendedName>
        <fullName evidence="7">UPF0761 membrane protein B9Z37_11310</fullName>
    </recommendedName>
</protein>
<evidence type="ECO:0000256" key="6">
    <source>
        <dbReference type="ARBA" id="ARBA00023136"/>
    </source>
</evidence>
<name>A0A315E4F7_9BURK</name>
<keyword evidence="4 7" id="KW-0812">Transmembrane</keyword>
<evidence type="ECO:0000256" key="4">
    <source>
        <dbReference type="ARBA" id="ARBA00022692"/>
    </source>
</evidence>
<feature type="transmembrane region" description="Helical" evidence="7">
    <location>
        <begin position="252"/>
        <end position="285"/>
    </location>
</feature>
<organism evidence="8 9">
    <name type="scientific">Limnohabitans parvus II-B4</name>
    <dbReference type="NCBI Taxonomy" id="1293052"/>
    <lineage>
        <taxon>Bacteria</taxon>
        <taxon>Pseudomonadati</taxon>
        <taxon>Pseudomonadota</taxon>
        <taxon>Betaproteobacteria</taxon>
        <taxon>Burkholderiales</taxon>
        <taxon>Comamonadaceae</taxon>
        <taxon>Limnohabitans</taxon>
    </lineage>
</organism>
<dbReference type="HAMAP" id="MF_00672">
    <property type="entry name" value="UPF0761"/>
    <property type="match status" value="1"/>
</dbReference>
<dbReference type="InterPro" id="IPR023679">
    <property type="entry name" value="UPF0761_bac"/>
</dbReference>
<dbReference type="InterPro" id="IPR036390">
    <property type="entry name" value="WH_DNA-bd_sf"/>
</dbReference>
<comment type="similarity">
    <text evidence="7">Belongs to the UPF0761 family.</text>
</comment>
<evidence type="ECO:0000256" key="2">
    <source>
        <dbReference type="ARBA" id="ARBA00022475"/>
    </source>
</evidence>
<dbReference type="SUPFAM" id="SSF46785">
    <property type="entry name" value="Winged helix' DNA-binding domain"/>
    <property type="match status" value="1"/>
</dbReference>
<accession>A0A315E4F7</accession>
<dbReference type="OrthoDB" id="9808671at2"/>
<evidence type="ECO:0000313" key="9">
    <source>
        <dbReference type="Proteomes" id="UP000250790"/>
    </source>
</evidence>
<dbReference type="RefSeq" id="WP_108313125.1">
    <property type="nucleotide sequence ID" value="NZ_NESN01000004.1"/>
</dbReference>
<proteinExistence type="inferred from homology"/>
<comment type="subcellular location">
    <subcellularLocation>
        <location evidence="1 7">Cell membrane</location>
        <topology evidence="1 7">Multi-pass membrane protein</topology>
    </subcellularLocation>
</comment>
<evidence type="ECO:0000313" key="8">
    <source>
        <dbReference type="EMBL" id="PUE52756.1"/>
    </source>
</evidence>
<dbReference type="GO" id="GO:0005886">
    <property type="term" value="C:plasma membrane"/>
    <property type="evidence" value="ECO:0007669"/>
    <property type="project" value="UniProtKB-SubCell"/>
</dbReference>
<keyword evidence="5 7" id="KW-1133">Transmembrane helix</keyword>
<keyword evidence="6 7" id="KW-0472">Membrane</keyword>
<dbReference type="Pfam" id="PF03631">
    <property type="entry name" value="Virul_fac_BrkB"/>
    <property type="match status" value="1"/>
</dbReference>
<evidence type="ECO:0000256" key="1">
    <source>
        <dbReference type="ARBA" id="ARBA00004651"/>
    </source>
</evidence>
<evidence type="ECO:0000256" key="5">
    <source>
        <dbReference type="ARBA" id="ARBA00022989"/>
    </source>
</evidence>
<dbReference type="PANTHER" id="PTHR30213:SF0">
    <property type="entry name" value="UPF0761 MEMBRANE PROTEIN YIHY"/>
    <property type="match status" value="1"/>
</dbReference>
<reference evidence="8 9" key="1">
    <citation type="submission" date="2017-04" db="EMBL/GenBank/DDBJ databases">
        <title>Unexpected and diverse lifestyles within the genus Limnohabitans.</title>
        <authorList>
            <person name="Kasalicky V."/>
            <person name="Mehrshad M."/>
            <person name="Andrei S.-A."/>
            <person name="Salcher M."/>
            <person name="Kratochvilova H."/>
            <person name="Simek K."/>
            <person name="Ghai R."/>
        </authorList>
    </citation>
    <scope>NUCLEOTIDE SEQUENCE [LARGE SCALE GENOMIC DNA]</scope>
    <source>
        <strain evidence="8 9">II-B4</strain>
    </source>
</reference>
<feature type="transmembrane region" description="Helical" evidence="7">
    <location>
        <begin position="46"/>
        <end position="74"/>
    </location>
</feature>
<feature type="transmembrane region" description="Helical" evidence="7">
    <location>
        <begin position="112"/>
        <end position="131"/>
    </location>
</feature>
<keyword evidence="2 7" id="KW-1003">Cell membrane</keyword>
<dbReference type="AlphaFoldDB" id="A0A315E4F7"/>
<dbReference type="PANTHER" id="PTHR30213">
    <property type="entry name" value="INNER MEMBRANE PROTEIN YHJD"/>
    <property type="match status" value="1"/>
</dbReference>
<evidence type="ECO:0000256" key="7">
    <source>
        <dbReference type="HAMAP-Rule" id="MF_00672"/>
    </source>
</evidence>